<reference evidence="1 2" key="1">
    <citation type="submission" date="2021-03" db="EMBL/GenBank/DDBJ databases">
        <authorList>
            <person name="Thompson D.W."/>
            <person name="Brown H.M.F."/>
            <person name="Thompson S.D."/>
            <person name="Grose J.H."/>
        </authorList>
    </citation>
    <scope>NUCLEOTIDE SEQUENCE [LARGE SCALE GENOMIC DNA]</scope>
</reference>
<proteinExistence type="predicted"/>
<dbReference type="Gene3D" id="2.60.40.1080">
    <property type="match status" value="1"/>
</dbReference>
<organism evidence="1 2">
    <name type="scientific">Hafnia phage vB_HpaM_Zyzzx</name>
    <dbReference type="NCBI Taxonomy" id="2836109"/>
    <lineage>
        <taxon>Viruses</taxon>
        <taxon>Duplodnaviria</taxon>
        <taxon>Heunggongvirae</taxon>
        <taxon>Uroviricota</taxon>
        <taxon>Caudoviricetes</taxon>
        <taxon>Andersonviridae</taxon>
        <taxon>Andersonviridae incertae sedis</taxon>
        <taxon>Daniellevirus</taxon>
        <taxon>Daniellevirus Zyzzx</taxon>
    </lineage>
</organism>
<sequence length="321" mass="35742">MIKAAQFDNFFDFFHEFRSQVRAGKKFDVMGTPSWYWPRSMFLPWPRCDLKEVPEVTYVPDHNLDVTPEAMYELWSSMGVITLMADWQYLYLRDGTDNYYIDYTQYPLKLNGRYGNSNLPTEPQAPVVPVTGMTLTPARMDFTVGFPDEFKTTAIKMTPASATDKSYTIVRSDADNEKFTLVDNGEGRLTISQVTEAGTYKVTVTSVSNPEVTKQLTINAVNEVPLESMVPNTGMLRIPAGDHDPREVKISFTPDTTSDKRYTTTTDEAAKGNIEVADNGNGVLTITATSDKPAIYGVTCTSVRDGTKSCTFAVQIEAPSS</sequence>
<accession>A0AAE7W9H7</accession>
<protein>
    <submittedName>
        <fullName evidence="1">Tail protein</fullName>
    </submittedName>
</protein>
<name>A0AAE7W9H7_9CAUD</name>
<dbReference type="EMBL" id="MW749004">
    <property type="protein sequence ID" value="QYA57313.1"/>
    <property type="molecule type" value="Genomic_DNA"/>
</dbReference>
<evidence type="ECO:0000313" key="1">
    <source>
        <dbReference type="EMBL" id="QYA57313.1"/>
    </source>
</evidence>
<dbReference type="Proteomes" id="UP000827415">
    <property type="component" value="Segment"/>
</dbReference>
<evidence type="ECO:0000313" key="2">
    <source>
        <dbReference type="Proteomes" id="UP000827415"/>
    </source>
</evidence>
<keyword evidence="2" id="KW-1185">Reference proteome</keyword>
<gene>
    <name evidence="1" type="ORF">ZYZZX_85</name>
</gene>